<reference evidence="8" key="1">
    <citation type="submission" date="2015-02" db="EMBL/GenBank/DDBJ databases">
        <title>Description and complete genome sequence of the first cultured representative of the subdivision 5 of the Verrucomicrobia phylum.</title>
        <authorList>
            <person name="Spring S."/>
            <person name="Bunk B."/>
            <person name="Sproer C."/>
            <person name="Klenk H.-P."/>
        </authorList>
    </citation>
    <scope>NUCLEOTIDE SEQUENCE [LARGE SCALE GENOMIC DNA]</scope>
    <source>
        <strain evidence="8">L21-Fru-AB</strain>
    </source>
</reference>
<dbReference type="KEGG" id="vbl:L21SP4_00744"/>
<dbReference type="Pfam" id="PF04138">
    <property type="entry name" value="GtrA_DPMS_TM"/>
    <property type="match status" value="1"/>
</dbReference>
<dbReference type="GO" id="GO:0000271">
    <property type="term" value="P:polysaccharide biosynthetic process"/>
    <property type="evidence" value="ECO:0007669"/>
    <property type="project" value="InterPro"/>
</dbReference>
<dbReference type="EMBL" id="CP010904">
    <property type="protein sequence ID" value="AKJ64012.1"/>
    <property type="molecule type" value="Genomic_DNA"/>
</dbReference>
<dbReference type="GO" id="GO:0016020">
    <property type="term" value="C:membrane"/>
    <property type="evidence" value="ECO:0007669"/>
    <property type="project" value="UniProtKB-SubCell"/>
</dbReference>
<dbReference type="Proteomes" id="UP000035268">
    <property type="component" value="Chromosome"/>
</dbReference>
<evidence type="ECO:0000256" key="5">
    <source>
        <dbReference type="SAM" id="Phobius"/>
    </source>
</evidence>
<evidence type="ECO:0000256" key="2">
    <source>
        <dbReference type="ARBA" id="ARBA00022692"/>
    </source>
</evidence>
<keyword evidence="3 5" id="KW-1133">Transmembrane helix</keyword>
<keyword evidence="2 5" id="KW-0812">Transmembrane</keyword>
<feature type="transmembrane region" description="Helical" evidence="5">
    <location>
        <begin position="151"/>
        <end position="169"/>
    </location>
</feature>
<dbReference type="AlphaFoldDB" id="A0A0G3EF05"/>
<evidence type="ECO:0000256" key="3">
    <source>
        <dbReference type="ARBA" id="ARBA00022989"/>
    </source>
</evidence>
<feature type="transmembrane region" description="Helical" evidence="5">
    <location>
        <begin position="33"/>
        <end position="59"/>
    </location>
</feature>
<organism evidence="7 8">
    <name type="scientific">Kiritimatiella glycovorans</name>
    <dbReference type="NCBI Taxonomy" id="1307763"/>
    <lineage>
        <taxon>Bacteria</taxon>
        <taxon>Pseudomonadati</taxon>
        <taxon>Kiritimatiellota</taxon>
        <taxon>Kiritimatiellia</taxon>
        <taxon>Kiritimatiellales</taxon>
        <taxon>Kiritimatiellaceae</taxon>
        <taxon>Kiritimatiella</taxon>
    </lineage>
</organism>
<accession>A0A0G3EF05</accession>
<dbReference type="RefSeq" id="WP_052881380.1">
    <property type="nucleotide sequence ID" value="NZ_CP010904.1"/>
</dbReference>
<sequence>MAEEGTPEDHGAAAAFPLWRRLLMNKEHPVLQFIKYGIAGGLASGVDATVFYLLAWLLIPALSPTDPFVKIFGLEVEPISEAVRLRHYWIDKTIAFLFSNFTAYLMNIFFVFRSGRHKRHHELMMFYGAAILSFLIGTWLGGLLIEVGFETTYSYIGAVVAAVLINFTCRKFFIFHS</sequence>
<proteinExistence type="predicted"/>
<feature type="domain" description="GtrA/DPMS transmembrane" evidence="6">
    <location>
        <begin position="87"/>
        <end position="175"/>
    </location>
</feature>
<evidence type="ECO:0000256" key="4">
    <source>
        <dbReference type="ARBA" id="ARBA00023136"/>
    </source>
</evidence>
<keyword evidence="4 5" id="KW-0472">Membrane</keyword>
<evidence type="ECO:0000256" key="1">
    <source>
        <dbReference type="ARBA" id="ARBA00004141"/>
    </source>
</evidence>
<evidence type="ECO:0000259" key="6">
    <source>
        <dbReference type="Pfam" id="PF04138"/>
    </source>
</evidence>
<gene>
    <name evidence="7" type="ORF">L21SP4_00744</name>
</gene>
<feature type="transmembrane region" description="Helical" evidence="5">
    <location>
        <begin position="94"/>
        <end position="112"/>
    </location>
</feature>
<name>A0A0G3EF05_9BACT</name>
<reference evidence="7 8" key="2">
    <citation type="journal article" date="2016" name="ISME J.">
        <title>Characterization of the first cultured representative of Verrucomicrobia subdivision 5 indicates the proposal of a novel phylum.</title>
        <authorList>
            <person name="Spring S."/>
            <person name="Bunk B."/>
            <person name="Sproer C."/>
            <person name="Schumann P."/>
            <person name="Rohde M."/>
            <person name="Tindall B.J."/>
            <person name="Klenk H.P."/>
        </authorList>
    </citation>
    <scope>NUCLEOTIDE SEQUENCE [LARGE SCALE GENOMIC DNA]</scope>
    <source>
        <strain evidence="7 8">L21-Fru-AB</strain>
    </source>
</reference>
<dbReference type="OrthoDB" id="194726at2"/>
<comment type="subcellular location">
    <subcellularLocation>
        <location evidence="1">Membrane</location>
        <topology evidence="1">Multi-pass membrane protein</topology>
    </subcellularLocation>
</comment>
<dbReference type="InterPro" id="IPR007267">
    <property type="entry name" value="GtrA_DPMS_TM"/>
</dbReference>
<evidence type="ECO:0000313" key="7">
    <source>
        <dbReference type="EMBL" id="AKJ64012.1"/>
    </source>
</evidence>
<feature type="transmembrane region" description="Helical" evidence="5">
    <location>
        <begin position="124"/>
        <end position="145"/>
    </location>
</feature>
<keyword evidence="8" id="KW-1185">Reference proteome</keyword>
<protein>
    <recommendedName>
        <fullName evidence="6">GtrA/DPMS transmembrane domain-containing protein</fullName>
    </recommendedName>
</protein>
<evidence type="ECO:0000313" key="8">
    <source>
        <dbReference type="Proteomes" id="UP000035268"/>
    </source>
</evidence>